<protein>
    <submittedName>
        <fullName evidence="3">Ankyrin</fullName>
    </submittedName>
</protein>
<dbReference type="InterPro" id="IPR002110">
    <property type="entry name" value="Ankyrin_rpt"/>
</dbReference>
<comment type="caution">
    <text evidence="3">The sequence shown here is derived from an EMBL/GenBank/DDBJ whole genome shotgun (WGS) entry which is preliminary data.</text>
</comment>
<evidence type="ECO:0000256" key="2">
    <source>
        <dbReference type="SAM" id="MobiDB-lite"/>
    </source>
</evidence>
<dbReference type="InterPro" id="IPR052391">
    <property type="entry name" value="E3_Ligase-Neurotoxin"/>
</dbReference>
<dbReference type="PANTHER" id="PTHR24133">
    <property type="entry name" value="ANKYRIN DOMAIN-CONTAINING"/>
    <property type="match status" value="1"/>
</dbReference>
<dbReference type="PROSITE" id="PS50297">
    <property type="entry name" value="ANK_REP_REGION"/>
    <property type="match status" value="1"/>
</dbReference>
<reference evidence="3" key="1">
    <citation type="submission" date="2021-06" db="EMBL/GenBank/DDBJ databases">
        <title>Comparative genomics, transcriptomics and evolutionary studies reveal genomic signatures of adaptation to plant cell wall in hemibiotrophic fungi.</title>
        <authorList>
            <consortium name="DOE Joint Genome Institute"/>
            <person name="Baroncelli R."/>
            <person name="Diaz J.F."/>
            <person name="Benocci T."/>
            <person name="Peng M."/>
            <person name="Battaglia E."/>
            <person name="Haridas S."/>
            <person name="Andreopoulos W."/>
            <person name="Labutti K."/>
            <person name="Pangilinan J."/>
            <person name="Floch G.L."/>
            <person name="Makela M.R."/>
            <person name="Henrissat B."/>
            <person name="Grigoriev I.V."/>
            <person name="Crouch J.A."/>
            <person name="De Vries R.P."/>
            <person name="Sukno S.A."/>
            <person name="Thon M.R."/>
        </authorList>
    </citation>
    <scope>NUCLEOTIDE SEQUENCE</scope>
    <source>
        <strain evidence="3">MAFF235873</strain>
    </source>
</reference>
<dbReference type="AlphaFoldDB" id="A0AAD9HNB3"/>
<dbReference type="SUPFAM" id="SSF48403">
    <property type="entry name" value="Ankyrin repeat"/>
    <property type="match status" value="2"/>
</dbReference>
<dbReference type="EMBL" id="MU842843">
    <property type="protein sequence ID" value="KAK2031192.1"/>
    <property type="molecule type" value="Genomic_DNA"/>
</dbReference>
<proteinExistence type="predicted"/>
<gene>
    <name evidence="3" type="ORF">LX32DRAFT_662048</name>
</gene>
<dbReference type="SMART" id="SM00248">
    <property type="entry name" value="ANK"/>
    <property type="match status" value="5"/>
</dbReference>
<feature type="compositionally biased region" description="Acidic residues" evidence="2">
    <location>
        <begin position="447"/>
        <end position="462"/>
    </location>
</feature>
<evidence type="ECO:0000313" key="4">
    <source>
        <dbReference type="Proteomes" id="UP001232148"/>
    </source>
</evidence>
<sequence>MVQKMLRHGAKIDYQYPSNSRFACLLKDGFSALVGGKGENAIFLLEAGANLVGGELAMATASRQDAVVGELLAKGASFEETLTIPGTLSILEAAVLAQDRVLISRTVNVSSQAAIASSLCAAIFVAKSTSDLSIFKLLLDHISVISQSEDLWLGTAMYLAALFGVPESVELMLALGLRPEKCWTMWSFGDNLRLQKGHVRAPENYVSWRQGILTIQPLVHDLLGMALELSKARGLDFFILLRQHGYHRTVRYPDSDGCPSLEHLQWLHSLDVEMTPITLSASIIRGRHDVTKWLIESGVDVNLSSRDLLGDVFVVTPVEAATVKVNLPLVETLLRLGADINASHGPNGVTALQFASMKGDFDPNAPGGTFARTALEGAAKHGKLDVVQLLLNSGVETVGSGRPQYVRAIRFAQKEGHHAVARLIKSHRPWEEADQILYDDKNLLDDNYGDESDEETEEETDEEYKSSRGTSEAEFEALRVPCEVPTENLEVDNAKGGDPNSDFSEGWSSGYLSLVPNGIQEGLAYGVDERAELPGDVIWKEAYETFISELPWLPIWEAE</sequence>
<evidence type="ECO:0000313" key="3">
    <source>
        <dbReference type="EMBL" id="KAK2031192.1"/>
    </source>
</evidence>
<feature type="region of interest" description="Disordered" evidence="2">
    <location>
        <begin position="441"/>
        <end position="476"/>
    </location>
</feature>
<organism evidence="3 4">
    <name type="scientific">Colletotrichum zoysiae</name>
    <dbReference type="NCBI Taxonomy" id="1216348"/>
    <lineage>
        <taxon>Eukaryota</taxon>
        <taxon>Fungi</taxon>
        <taxon>Dikarya</taxon>
        <taxon>Ascomycota</taxon>
        <taxon>Pezizomycotina</taxon>
        <taxon>Sordariomycetes</taxon>
        <taxon>Hypocreomycetidae</taxon>
        <taxon>Glomerellales</taxon>
        <taxon>Glomerellaceae</taxon>
        <taxon>Colletotrichum</taxon>
        <taxon>Colletotrichum graminicola species complex</taxon>
    </lineage>
</organism>
<accession>A0AAD9HNB3</accession>
<keyword evidence="1" id="KW-0040">ANK repeat</keyword>
<keyword evidence="4" id="KW-1185">Reference proteome</keyword>
<dbReference type="InterPro" id="IPR036770">
    <property type="entry name" value="Ankyrin_rpt-contain_sf"/>
</dbReference>
<dbReference type="Gene3D" id="1.25.40.20">
    <property type="entry name" value="Ankyrin repeat-containing domain"/>
    <property type="match status" value="2"/>
</dbReference>
<dbReference type="Proteomes" id="UP001232148">
    <property type="component" value="Unassembled WGS sequence"/>
</dbReference>
<feature type="repeat" description="ANK" evidence="1">
    <location>
        <begin position="370"/>
        <end position="396"/>
    </location>
</feature>
<dbReference type="PANTHER" id="PTHR24133:SF40">
    <property type="entry name" value="ANKYRIN REPEAT DOMAIN 44"/>
    <property type="match status" value="1"/>
</dbReference>
<dbReference type="PROSITE" id="PS50088">
    <property type="entry name" value="ANK_REPEAT"/>
    <property type="match status" value="1"/>
</dbReference>
<name>A0AAD9HNB3_9PEZI</name>
<evidence type="ECO:0000256" key="1">
    <source>
        <dbReference type="PROSITE-ProRule" id="PRU00023"/>
    </source>
</evidence>